<evidence type="ECO:0000256" key="4">
    <source>
        <dbReference type="ARBA" id="ARBA00023212"/>
    </source>
</evidence>
<dbReference type="Proteomes" id="UP000272942">
    <property type="component" value="Unassembled WGS sequence"/>
</dbReference>
<dbReference type="AlphaFoldDB" id="A0A183AWI9"/>
<evidence type="ECO:0000256" key="5">
    <source>
        <dbReference type="ARBA" id="ARBA00025722"/>
    </source>
</evidence>
<organism evidence="11">
    <name type="scientific">Echinostoma caproni</name>
    <dbReference type="NCBI Taxonomy" id="27848"/>
    <lineage>
        <taxon>Eukaryota</taxon>
        <taxon>Metazoa</taxon>
        <taxon>Spiralia</taxon>
        <taxon>Lophotrochozoa</taxon>
        <taxon>Platyhelminthes</taxon>
        <taxon>Trematoda</taxon>
        <taxon>Digenea</taxon>
        <taxon>Plagiorchiida</taxon>
        <taxon>Echinostomata</taxon>
        <taxon>Echinostomatoidea</taxon>
        <taxon>Echinostomatidae</taxon>
        <taxon>Echinostoma</taxon>
    </lineage>
</organism>
<dbReference type="GO" id="GO:0051010">
    <property type="term" value="F:microtubule plus-end binding"/>
    <property type="evidence" value="ECO:0007669"/>
    <property type="project" value="InterPro"/>
</dbReference>
<protein>
    <submittedName>
        <fullName evidence="11">TOG domain-containing protein</fullName>
    </submittedName>
</protein>
<dbReference type="SMART" id="SM01349">
    <property type="entry name" value="TOG"/>
    <property type="match status" value="2"/>
</dbReference>
<dbReference type="EMBL" id="UZAN01050615">
    <property type="protein sequence ID" value="VDP88340.1"/>
    <property type="molecule type" value="Genomic_DNA"/>
</dbReference>
<keyword evidence="3" id="KW-0677">Repeat</keyword>
<feature type="region of interest" description="Disordered" evidence="7">
    <location>
        <begin position="533"/>
        <end position="633"/>
    </location>
</feature>
<dbReference type="PROSITE" id="PS50077">
    <property type="entry name" value="HEAT_REPEAT"/>
    <property type="match status" value="1"/>
</dbReference>
<dbReference type="GO" id="GO:0005856">
    <property type="term" value="C:cytoskeleton"/>
    <property type="evidence" value="ECO:0007669"/>
    <property type="project" value="UniProtKB-SubCell"/>
</dbReference>
<dbReference type="GO" id="GO:0046785">
    <property type="term" value="P:microtubule polymerization"/>
    <property type="evidence" value="ECO:0007669"/>
    <property type="project" value="InterPro"/>
</dbReference>
<dbReference type="Pfam" id="PF12348">
    <property type="entry name" value="CLASP_N"/>
    <property type="match status" value="1"/>
</dbReference>
<dbReference type="InterPro" id="IPR024395">
    <property type="entry name" value="CLASP_N_dom"/>
</dbReference>
<reference evidence="11" key="1">
    <citation type="submission" date="2016-06" db="UniProtKB">
        <authorList>
            <consortium name="WormBaseParasite"/>
        </authorList>
    </citation>
    <scope>IDENTIFICATION</scope>
</reference>
<sequence>MVVVRWSSRTSVSIQLRDCATKCLYLILALPVHCSVFGEELINKLSVPEWKERFAGMTELVEKTKALGSITDCPLQVLCRIVLRKPGLKDTNFQVLRLRVEHIQYALEASKSASSTLAELLVPELLEKIGDAKVGDVVRSTLTILAERSSYEMVGPQILQSVFQAKNPKTQADSLLWLNQSVQEFGLKLRPQDLITTIRTGLNATNPAVRQASLTLASTVHLFMGDALRNLFADEKPAVVALLSAEFDKNAGQKAPVPTRGVRTTKPSTAAEDGEEDETEAAVTEVQEIDTEALLPRVDIRDQITPDMLTLLSSKAWKERQEGLTGIQNVLSAAKHIEGGNGGLQEPLTAVAKVCGDVNKNLCKIALQLLTDFAKALPKADAAKYVRFVEPPMLLCLGDSKPQIREAANSALTAWQSRVPFATMIEPEVIGDALKVENAFLRTEFLRWLSGGFSELPANHQRRLPSDLTPTLMPYVFATLEDRNPDARKQAQAILPQLIRVLGWEGVAKLANKLKATSKDAVMPHLEKAREAVAAMAPPPTTQTSRKETAPKAIRGGAPKAAEVAETPTPSEDTEETSSNPPNASTGGTAGGKKKADGKKGASTATSKKSVVEEPAAAPLLQANKNAKTTRLNDEKKRKLLKWDFDAPTRDHVQQLNQLFLNAGTSPDLHALLFHSDFKQHVKALDQLTRFFDTPEGEEATLVNLDLILRWIVLRFFETNPVVVGRLSDVYCSLSHSPGSSAAADGDVVDLIPLL</sequence>
<dbReference type="GO" id="GO:0061863">
    <property type="term" value="F:microtubule plus end polymerase"/>
    <property type="evidence" value="ECO:0007669"/>
    <property type="project" value="InterPro"/>
</dbReference>
<dbReference type="InterPro" id="IPR011989">
    <property type="entry name" value="ARM-like"/>
</dbReference>
<evidence type="ECO:0000256" key="7">
    <source>
        <dbReference type="SAM" id="MobiDB-lite"/>
    </source>
</evidence>
<evidence type="ECO:0000313" key="9">
    <source>
        <dbReference type="EMBL" id="VDP88340.1"/>
    </source>
</evidence>
<dbReference type="OrthoDB" id="205662at2759"/>
<evidence type="ECO:0000256" key="6">
    <source>
        <dbReference type="PROSITE-ProRule" id="PRU00103"/>
    </source>
</evidence>
<dbReference type="PANTHER" id="PTHR12609">
    <property type="entry name" value="MICROTUBULE ASSOCIATED PROTEIN XMAP215"/>
    <property type="match status" value="1"/>
</dbReference>
<dbReference type="InterPro" id="IPR016024">
    <property type="entry name" value="ARM-type_fold"/>
</dbReference>
<evidence type="ECO:0000256" key="3">
    <source>
        <dbReference type="ARBA" id="ARBA00022737"/>
    </source>
</evidence>
<feature type="region of interest" description="Disordered" evidence="7">
    <location>
        <begin position="252"/>
        <end position="277"/>
    </location>
</feature>
<evidence type="ECO:0000313" key="10">
    <source>
        <dbReference type="Proteomes" id="UP000272942"/>
    </source>
</evidence>
<evidence type="ECO:0000313" key="11">
    <source>
        <dbReference type="WBParaSite" id="ECPE_0001135901-mRNA-1"/>
    </source>
</evidence>
<dbReference type="Gene3D" id="1.25.10.10">
    <property type="entry name" value="Leucine-rich Repeat Variant"/>
    <property type="match status" value="3"/>
</dbReference>
<evidence type="ECO:0000256" key="2">
    <source>
        <dbReference type="ARBA" id="ARBA00022490"/>
    </source>
</evidence>
<dbReference type="InterPro" id="IPR021133">
    <property type="entry name" value="HEAT_type_2"/>
</dbReference>
<reference evidence="9 10" key="2">
    <citation type="submission" date="2018-11" db="EMBL/GenBank/DDBJ databases">
        <authorList>
            <consortium name="Pathogen Informatics"/>
        </authorList>
    </citation>
    <scope>NUCLEOTIDE SEQUENCE [LARGE SCALE GENOMIC DNA]</scope>
    <source>
        <strain evidence="9 10">Egypt</strain>
    </source>
</reference>
<name>A0A183AWI9_9TREM</name>
<dbReference type="SUPFAM" id="SSF48371">
    <property type="entry name" value="ARM repeat"/>
    <property type="match status" value="1"/>
</dbReference>
<dbReference type="GO" id="GO:0030951">
    <property type="term" value="P:establishment or maintenance of microtubule cytoskeleton polarity"/>
    <property type="evidence" value="ECO:0007669"/>
    <property type="project" value="InterPro"/>
</dbReference>
<feature type="domain" description="TOG" evidence="8">
    <location>
        <begin position="293"/>
        <end position="539"/>
    </location>
</feature>
<keyword evidence="2" id="KW-0963">Cytoplasm</keyword>
<keyword evidence="4" id="KW-0206">Cytoskeleton</keyword>
<dbReference type="WBParaSite" id="ECPE_0001135901-mRNA-1">
    <property type="protein sequence ID" value="ECPE_0001135901-mRNA-1"/>
    <property type="gene ID" value="ECPE_0001135901"/>
</dbReference>
<dbReference type="InterPro" id="IPR034085">
    <property type="entry name" value="TOG"/>
</dbReference>
<proteinExistence type="inferred from homology"/>
<gene>
    <name evidence="9" type="ORF">ECPE_LOCUS11324</name>
</gene>
<feature type="repeat" description="HEAT" evidence="6">
    <location>
        <begin position="472"/>
        <end position="510"/>
    </location>
</feature>
<evidence type="ECO:0000256" key="1">
    <source>
        <dbReference type="ARBA" id="ARBA00004245"/>
    </source>
</evidence>
<dbReference type="InterPro" id="IPR045110">
    <property type="entry name" value="XMAP215"/>
</dbReference>
<comment type="subcellular location">
    <subcellularLocation>
        <location evidence="1">Cytoplasm</location>
        <location evidence="1">Cytoskeleton</location>
    </subcellularLocation>
</comment>
<feature type="compositionally biased region" description="Low complexity" evidence="7">
    <location>
        <begin position="566"/>
        <end position="587"/>
    </location>
</feature>
<dbReference type="Pfam" id="PF21040">
    <property type="entry name" value="CEP104-like_TOG"/>
    <property type="match status" value="1"/>
</dbReference>
<dbReference type="GO" id="GO:0007051">
    <property type="term" value="P:spindle organization"/>
    <property type="evidence" value="ECO:0007669"/>
    <property type="project" value="InterPro"/>
</dbReference>
<evidence type="ECO:0000259" key="8">
    <source>
        <dbReference type="SMART" id="SM01349"/>
    </source>
</evidence>
<accession>A0A183AWI9</accession>
<comment type="similarity">
    <text evidence="5">Belongs to the TOG/XMAP215 family.</text>
</comment>
<keyword evidence="10" id="KW-1185">Reference proteome</keyword>
<feature type="domain" description="TOG" evidence="8">
    <location>
        <begin position="25"/>
        <end position="256"/>
    </location>
</feature>